<dbReference type="AlphaFoldDB" id="A0A1L3GKH1"/>
<sequence length="453" mass="51936">MYQKVYEKIYFPFFERFLKHRRIASIYEGSFETQWLNLSKIQNRQVNSLKKLLCLAQTHSAYYKDLFKRNSFDPHELSSLNDLSQIDILNKDIIRQKFDSLISSPFKNNLWRKSTGGSTGQPLHFGYTKESYEWRVAMSKRGYAWAGARPGTKQAYIWGVSLGETTTKQRLKESLHHFIDRQKFYNCFEFGEQEMAQCLASLNKWQPQNLVGYTNPLYEFALYVDRNGGPLFKPQSILCAAEKVYPYQREVLQKVFGAPVFNTYGSREFMLIASECEKHEGLHISMENLIVEVVDDDGRPTRPGEVGKILVTDLHNYGMPFIRYEIGDMARVSDHQCSCGRGLMLLDDIVGRSLDVIRLPEGKTLPGEFFPHLMKDFPEVYRFQVIQDRIDQLIVKLVPHGELGAGTRSAIEQIIASAVGPDMVVAYEIVSEIPLTISGKHRVTISNLSQVVA</sequence>
<dbReference type="InterPro" id="IPR053158">
    <property type="entry name" value="CapK_Type1_Caps_Biosynth"/>
</dbReference>
<dbReference type="SUPFAM" id="SSF56801">
    <property type="entry name" value="Acetyl-CoA synthetase-like"/>
    <property type="match status" value="1"/>
</dbReference>
<dbReference type="Proteomes" id="UP000182517">
    <property type="component" value="Chromosome"/>
</dbReference>
<organism evidence="1 2">
    <name type="scientific">Syntrophotalea acetylenivorans</name>
    <dbReference type="NCBI Taxonomy" id="1842532"/>
    <lineage>
        <taxon>Bacteria</taxon>
        <taxon>Pseudomonadati</taxon>
        <taxon>Thermodesulfobacteriota</taxon>
        <taxon>Desulfuromonadia</taxon>
        <taxon>Desulfuromonadales</taxon>
        <taxon>Syntrophotaleaceae</taxon>
        <taxon>Syntrophotalea</taxon>
    </lineage>
</organism>
<keyword evidence="2" id="KW-1185">Reference proteome</keyword>
<dbReference type="OrthoDB" id="580775at2"/>
<dbReference type="RefSeq" id="WP_072282407.1">
    <property type="nucleotide sequence ID" value="NZ_CP015519.1"/>
</dbReference>
<dbReference type="PANTHER" id="PTHR36932:SF1">
    <property type="entry name" value="CAPSULAR POLYSACCHARIDE BIOSYNTHESIS PROTEIN"/>
    <property type="match status" value="1"/>
</dbReference>
<dbReference type="InterPro" id="IPR042099">
    <property type="entry name" value="ANL_N_sf"/>
</dbReference>
<gene>
    <name evidence="1" type="ORF">A7E78_00335</name>
</gene>
<dbReference type="KEGG" id="pef:A7E78_00335"/>
<evidence type="ECO:0000313" key="1">
    <source>
        <dbReference type="EMBL" id="APG26447.1"/>
    </source>
</evidence>
<dbReference type="EMBL" id="CP015519">
    <property type="protein sequence ID" value="APG26447.1"/>
    <property type="molecule type" value="Genomic_DNA"/>
</dbReference>
<dbReference type="PANTHER" id="PTHR36932">
    <property type="entry name" value="CAPSULAR POLYSACCHARIDE BIOSYNTHESIS PROTEIN"/>
    <property type="match status" value="1"/>
</dbReference>
<dbReference type="STRING" id="1842532.A7E78_00335"/>
<name>A0A1L3GKH1_9BACT</name>
<proteinExistence type="predicted"/>
<protein>
    <submittedName>
        <fullName evidence="1">Uncharacterized protein</fullName>
    </submittedName>
</protein>
<dbReference type="Gene3D" id="3.40.50.12780">
    <property type="entry name" value="N-terminal domain of ligase-like"/>
    <property type="match status" value="1"/>
</dbReference>
<evidence type="ECO:0000313" key="2">
    <source>
        <dbReference type="Proteomes" id="UP000182517"/>
    </source>
</evidence>
<reference evidence="1 2" key="1">
    <citation type="journal article" date="2017" name="Genome Announc.">
        <title>Complete Genome Sequences of Two Acetylene-Fermenting Pelobacter acetylenicus Strains.</title>
        <authorList>
            <person name="Sutton J.M."/>
            <person name="Baesman S.M."/>
            <person name="Fierst J.L."/>
            <person name="Poret-Peterson A.T."/>
            <person name="Oremland R.S."/>
            <person name="Dunlap D.S."/>
            <person name="Akob D.M."/>
        </authorList>
    </citation>
    <scope>NUCLEOTIDE SEQUENCE [LARGE SCALE GENOMIC DNA]</scope>
    <source>
        <strain evidence="1 2">SFB93</strain>
    </source>
</reference>
<accession>A0A1L3GKH1</accession>